<dbReference type="GO" id="GO:0035999">
    <property type="term" value="P:tetrahydrofolate interconversion"/>
    <property type="evidence" value="ECO:0007669"/>
    <property type="project" value="TreeGrafter"/>
</dbReference>
<dbReference type="InterPro" id="IPR024185">
    <property type="entry name" value="FTHF_cligase-like_sf"/>
</dbReference>
<organism evidence="6 7">
    <name type="scientific">Polyplax serrata</name>
    <name type="common">Common mouse louse</name>
    <dbReference type="NCBI Taxonomy" id="468196"/>
    <lineage>
        <taxon>Eukaryota</taxon>
        <taxon>Metazoa</taxon>
        <taxon>Ecdysozoa</taxon>
        <taxon>Arthropoda</taxon>
        <taxon>Hexapoda</taxon>
        <taxon>Insecta</taxon>
        <taxon>Pterygota</taxon>
        <taxon>Neoptera</taxon>
        <taxon>Paraneoptera</taxon>
        <taxon>Psocodea</taxon>
        <taxon>Troctomorpha</taxon>
        <taxon>Phthiraptera</taxon>
        <taxon>Anoplura</taxon>
        <taxon>Polyplacidae</taxon>
        <taxon>Polyplax</taxon>
    </lineage>
</organism>
<dbReference type="Pfam" id="PF01812">
    <property type="entry name" value="5-FTHF_cyc-lig"/>
    <property type="match status" value="1"/>
</dbReference>
<dbReference type="InterPro" id="IPR037171">
    <property type="entry name" value="NagB/RpiA_transferase-like"/>
</dbReference>
<dbReference type="GO" id="GO:0005524">
    <property type="term" value="F:ATP binding"/>
    <property type="evidence" value="ECO:0007669"/>
    <property type="project" value="UniProtKB-KW"/>
</dbReference>
<dbReference type="SUPFAM" id="SSF100950">
    <property type="entry name" value="NagB/RpiA/CoA transferase-like"/>
    <property type="match status" value="1"/>
</dbReference>
<evidence type="ECO:0000256" key="3">
    <source>
        <dbReference type="ARBA" id="ARBA00022840"/>
    </source>
</evidence>
<dbReference type="GO" id="GO:0005739">
    <property type="term" value="C:mitochondrion"/>
    <property type="evidence" value="ECO:0007669"/>
    <property type="project" value="TreeGrafter"/>
</dbReference>
<comment type="similarity">
    <text evidence="1">Belongs to the 5-formyltetrahydrofolate cyclo-ligase family.</text>
</comment>
<protein>
    <recommendedName>
        <fullName evidence="5">5-formyltetrahydrofolate cyclo-ligase</fullName>
        <ecNumber evidence="5">6.3.3.2</ecNumber>
    </recommendedName>
</protein>
<dbReference type="Proteomes" id="UP001372834">
    <property type="component" value="Unassembled WGS sequence"/>
</dbReference>
<dbReference type="GO" id="GO:0009396">
    <property type="term" value="P:folic acid-containing compound biosynthetic process"/>
    <property type="evidence" value="ECO:0007669"/>
    <property type="project" value="TreeGrafter"/>
</dbReference>
<keyword evidence="2" id="KW-0547">Nucleotide-binding</keyword>
<gene>
    <name evidence="6" type="ORF">RUM43_007932</name>
</gene>
<proteinExistence type="inferred from homology"/>
<evidence type="ECO:0000313" key="7">
    <source>
        <dbReference type="Proteomes" id="UP001372834"/>
    </source>
</evidence>
<dbReference type="EC" id="6.3.3.2" evidence="5"/>
<name>A0AAN8P6L9_POLSC</name>
<evidence type="ECO:0000256" key="2">
    <source>
        <dbReference type="ARBA" id="ARBA00022741"/>
    </source>
</evidence>
<dbReference type="InterPro" id="IPR002698">
    <property type="entry name" value="FTHF_cligase"/>
</dbReference>
<evidence type="ECO:0000256" key="4">
    <source>
        <dbReference type="ARBA" id="ARBA00036539"/>
    </source>
</evidence>
<comment type="catalytic activity">
    <reaction evidence="4">
        <text>(6S)-5-formyl-5,6,7,8-tetrahydrofolate + ATP = (6R)-5,10-methenyltetrahydrofolate + ADP + phosphate</text>
        <dbReference type="Rhea" id="RHEA:10488"/>
        <dbReference type="ChEBI" id="CHEBI:30616"/>
        <dbReference type="ChEBI" id="CHEBI:43474"/>
        <dbReference type="ChEBI" id="CHEBI:57455"/>
        <dbReference type="ChEBI" id="CHEBI:57457"/>
        <dbReference type="ChEBI" id="CHEBI:456216"/>
        <dbReference type="EC" id="6.3.3.2"/>
    </reaction>
</comment>
<evidence type="ECO:0000256" key="5">
    <source>
        <dbReference type="ARBA" id="ARBA00038966"/>
    </source>
</evidence>
<sequence>MISRFQAGSPVMEMIRLSSLEQYYALPLNKWNIKQPPDDEQLESVFNRGKLDLVLTPGLGFTSTGLRLGRGKGYYDTFFHKCKKELKYFPYTMGLAFKEQIVQEIPTEPHDFTLNVIITPE</sequence>
<evidence type="ECO:0000256" key="1">
    <source>
        <dbReference type="ARBA" id="ARBA00010638"/>
    </source>
</evidence>
<dbReference type="PANTHER" id="PTHR23407">
    <property type="entry name" value="ATPASE INHIBITOR/5-FORMYLTETRAHYDROFOLATE CYCLO-LIGASE"/>
    <property type="match status" value="1"/>
</dbReference>
<dbReference type="AlphaFoldDB" id="A0AAN8P6L9"/>
<reference evidence="6 7" key="1">
    <citation type="submission" date="2023-10" db="EMBL/GenBank/DDBJ databases">
        <title>Genomes of two closely related lineages of the louse Polyplax serrata with different host specificities.</title>
        <authorList>
            <person name="Martinu J."/>
            <person name="Tarabai H."/>
            <person name="Stefka J."/>
            <person name="Hypsa V."/>
        </authorList>
    </citation>
    <scope>NUCLEOTIDE SEQUENCE [LARGE SCALE GENOMIC DNA]</scope>
    <source>
        <strain evidence="6">HR10_N</strain>
    </source>
</reference>
<dbReference type="PANTHER" id="PTHR23407:SF1">
    <property type="entry name" value="5-FORMYLTETRAHYDROFOLATE CYCLO-LIGASE"/>
    <property type="match status" value="1"/>
</dbReference>
<keyword evidence="3" id="KW-0067">ATP-binding</keyword>
<dbReference type="GO" id="GO:0030272">
    <property type="term" value="F:5-formyltetrahydrofolate cyclo-ligase activity"/>
    <property type="evidence" value="ECO:0007669"/>
    <property type="project" value="UniProtKB-EC"/>
</dbReference>
<comment type="caution">
    <text evidence="6">The sequence shown here is derived from an EMBL/GenBank/DDBJ whole genome shotgun (WGS) entry which is preliminary data.</text>
</comment>
<dbReference type="EMBL" id="JAWJWE010000003">
    <property type="protein sequence ID" value="KAK6639659.1"/>
    <property type="molecule type" value="Genomic_DNA"/>
</dbReference>
<dbReference type="Gene3D" id="3.40.50.10420">
    <property type="entry name" value="NagB/RpiA/CoA transferase-like"/>
    <property type="match status" value="1"/>
</dbReference>
<evidence type="ECO:0000313" key="6">
    <source>
        <dbReference type="EMBL" id="KAK6639659.1"/>
    </source>
</evidence>
<accession>A0AAN8P6L9</accession>